<dbReference type="InterPro" id="IPR003961">
    <property type="entry name" value="FN3_dom"/>
</dbReference>
<dbReference type="STRING" id="1328759.A0A5C2RR17"/>
<dbReference type="InterPro" id="IPR013783">
    <property type="entry name" value="Ig-like_fold"/>
</dbReference>
<evidence type="ECO:0000256" key="1">
    <source>
        <dbReference type="SAM" id="MobiDB-lite"/>
    </source>
</evidence>
<dbReference type="PANTHER" id="PTHR47351">
    <property type="entry name" value="CHITIN BIOSYNTHESIS PROTEIN CHS5"/>
    <property type="match status" value="1"/>
</dbReference>
<dbReference type="EMBL" id="ML122350">
    <property type="protein sequence ID" value="RPD52606.1"/>
    <property type="molecule type" value="Genomic_DNA"/>
</dbReference>
<proteinExistence type="predicted"/>
<name>A0A5C2RR17_9APHY</name>
<dbReference type="GO" id="GO:0005802">
    <property type="term" value="C:trans-Golgi network"/>
    <property type="evidence" value="ECO:0007669"/>
    <property type="project" value="TreeGrafter"/>
</dbReference>
<dbReference type="GO" id="GO:0000747">
    <property type="term" value="P:conjugation with cellular fusion"/>
    <property type="evidence" value="ECO:0007669"/>
    <property type="project" value="TreeGrafter"/>
</dbReference>
<dbReference type="Proteomes" id="UP000313359">
    <property type="component" value="Unassembled WGS sequence"/>
</dbReference>
<feature type="compositionally biased region" description="Basic residues" evidence="1">
    <location>
        <begin position="579"/>
        <end position="589"/>
    </location>
</feature>
<dbReference type="Pfam" id="PF16893">
    <property type="entry name" value="fn3_2"/>
    <property type="match status" value="1"/>
</dbReference>
<dbReference type="SUPFAM" id="SSF51971">
    <property type="entry name" value="Nucleotide-binding domain"/>
    <property type="match status" value="1"/>
</dbReference>
<keyword evidence="4" id="KW-1185">Reference proteome</keyword>
<feature type="region of interest" description="Disordered" evidence="1">
    <location>
        <begin position="530"/>
        <end position="589"/>
    </location>
</feature>
<organism evidence="3 4">
    <name type="scientific">Lentinus tigrinus ALCF2SS1-6</name>
    <dbReference type="NCBI Taxonomy" id="1328759"/>
    <lineage>
        <taxon>Eukaryota</taxon>
        <taxon>Fungi</taxon>
        <taxon>Dikarya</taxon>
        <taxon>Basidiomycota</taxon>
        <taxon>Agaricomycotina</taxon>
        <taxon>Agaricomycetes</taxon>
        <taxon>Polyporales</taxon>
        <taxon>Polyporaceae</taxon>
        <taxon>Lentinus</taxon>
    </lineage>
</organism>
<evidence type="ECO:0000313" key="3">
    <source>
        <dbReference type="EMBL" id="RPD52606.1"/>
    </source>
</evidence>
<dbReference type="GO" id="GO:0006893">
    <property type="term" value="P:Golgi to plasma membrane transport"/>
    <property type="evidence" value="ECO:0007669"/>
    <property type="project" value="TreeGrafter"/>
</dbReference>
<dbReference type="InterPro" id="IPR031669">
    <property type="entry name" value="Fn3_2"/>
</dbReference>
<dbReference type="GO" id="GO:0034044">
    <property type="term" value="C:exomer complex"/>
    <property type="evidence" value="ECO:0007669"/>
    <property type="project" value="TreeGrafter"/>
</dbReference>
<evidence type="ECO:0000313" key="4">
    <source>
        <dbReference type="Proteomes" id="UP000313359"/>
    </source>
</evidence>
<gene>
    <name evidence="3" type="ORF">L227DRAFT_617683</name>
</gene>
<dbReference type="Gene3D" id="2.60.40.10">
    <property type="entry name" value="Immunoglobulins"/>
    <property type="match status" value="1"/>
</dbReference>
<feature type="domain" description="Fibronectin type-III" evidence="2">
    <location>
        <begin position="48"/>
        <end position="138"/>
    </location>
</feature>
<dbReference type="PROSITE" id="PS50853">
    <property type="entry name" value="FN3"/>
    <property type="match status" value="1"/>
</dbReference>
<feature type="compositionally biased region" description="Polar residues" evidence="1">
    <location>
        <begin position="348"/>
        <end position="357"/>
    </location>
</feature>
<feature type="region of interest" description="Disordered" evidence="1">
    <location>
        <begin position="336"/>
        <end position="357"/>
    </location>
</feature>
<dbReference type="AlphaFoldDB" id="A0A5C2RR17"/>
<protein>
    <recommendedName>
        <fullName evidence="2">Fibronectin type-III domain-containing protein</fullName>
    </recommendedName>
</protein>
<accession>A0A5C2RR17</accession>
<sequence>MVSNVRICRFRERAHLIKSPSLLLPSGVSTGSIVNIASEISDTFDTQTPQNPKVELRNVTQTSITLELPKVELATAKLRSLDLCRDRQCVAAIPSPLNNNSTKVSGFQLDTEYTFQLVLRTTAGVYRSNVLRVRTHPITDNSGISVCFGNAKIALREMGTKWSNKIQIDTTFTFVANTFVGSDVDLHDLRHEIDAVMFATGAIWPRDLKIPNRGIDGMAQFLVIESLLVLGESPRTITRPTENEPIVCDPIAQGPRYGEARNSLFEFCMRLLPVPTLPKDKLISVLRLIVGLLFQYMKISSGTQSGAGMQSYIAIIVRHVVENQPTLQHAIHQDIAPEGTSGPAGSDAFNSPDASSALESWFHTPPPATPTIIQDTFDLSVTMASPTRSLIALPLTQMLHNMDDDSITTVQAREGGSVDALTNDGIPGQTGNMQIDRGEIPSSTVLSLSQLRNLAMPIQTSVHSTPITRPAQEVSQGVALTPFDTMLGQVPATAAEDTALAQANPSDGEESSLSALGQWLESPSQAHEALPELPGTVNQPSEITARPVRNDDHPRLPGLRGNNARKVSRKAARSTAQLRKARRGGLRRL</sequence>
<dbReference type="OrthoDB" id="245697at2759"/>
<dbReference type="PANTHER" id="PTHR47351:SF1">
    <property type="entry name" value="CHITIN BIOSYNTHESIS PROTEIN CHS5"/>
    <property type="match status" value="1"/>
</dbReference>
<reference evidence="3" key="1">
    <citation type="journal article" date="2018" name="Genome Biol. Evol.">
        <title>Genomics and development of Lentinus tigrinus, a white-rot wood-decaying mushroom with dimorphic fruiting bodies.</title>
        <authorList>
            <person name="Wu B."/>
            <person name="Xu Z."/>
            <person name="Knudson A."/>
            <person name="Carlson A."/>
            <person name="Chen N."/>
            <person name="Kovaka S."/>
            <person name="LaButti K."/>
            <person name="Lipzen A."/>
            <person name="Pennachio C."/>
            <person name="Riley R."/>
            <person name="Schakwitz W."/>
            <person name="Umezawa K."/>
            <person name="Ohm R.A."/>
            <person name="Grigoriev I.V."/>
            <person name="Nagy L.G."/>
            <person name="Gibbons J."/>
            <person name="Hibbett D."/>
        </authorList>
    </citation>
    <scope>NUCLEOTIDE SEQUENCE [LARGE SCALE GENOMIC DNA]</scope>
    <source>
        <strain evidence="3">ALCF2SS1-6</strain>
    </source>
</reference>
<evidence type="ECO:0000259" key="2">
    <source>
        <dbReference type="PROSITE" id="PS50853"/>
    </source>
</evidence>
<dbReference type="InterPro" id="IPR052827">
    <property type="entry name" value="CHS_Export/Cell_Fusion_Reg"/>
</dbReference>